<feature type="non-terminal residue" evidence="1">
    <location>
        <position position="122"/>
    </location>
</feature>
<dbReference type="Proteomes" id="UP000479000">
    <property type="component" value="Unassembled WGS sequence"/>
</dbReference>
<name>A0A6H5H5X6_9HEMI</name>
<accession>A0A6H5H5X6</accession>
<evidence type="ECO:0000313" key="2">
    <source>
        <dbReference type="Proteomes" id="UP000479000"/>
    </source>
</evidence>
<sequence length="122" mass="14022">MSPPVKQWRYGSGTRFRYFRGSESSYTAVFNLLETWLADILRGKSQPSPKYTGWFSYNGTNGLRSVRRGSPGLLQRMEVVSIRYARWIRNQAPPYRSSRFRTGSLGCIHMDMGFVPYPQGQG</sequence>
<gene>
    <name evidence="1" type="ORF">NTEN_LOCUS14206</name>
</gene>
<organism evidence="1 2">
    <name type="scientific">Nesidiocoris tenuis</name>
    <dbReference type="NCBI Taxonomy" id="355587"/>
    <lineage>
        <taxon>Eukaryota</taxon>
        <taxon>Metazoa</taxon>
        <taxon>Ecdysozoa</taxon>
        <taxon>Arthropoda</taxon>
        <taxon>Hexapoda</taxon>
        <taxon>Insecta</taxon>
        <taxon>Pterygota</taxon>
        <taxon>Neoptera</taxon>
        <taxon>Paraneoptera</taxon>
        <taxon>Hemiptera</taxon>
        <taxon>Heteroptera</taxon>
        <taxon>Panheteroptera</taxon>
        <taxon>Cimicomorpha</taxon>
        <taxon>Miridae</taxon>
        <taxon>Dicyphina</taxon>
        <taxon>Nesidiocoris</taxon>
    </lineage>
</organism>
<keyword evidence="2" id="KW-1185">Reference proteome</keyword>
<proteinExistence type="predicted"/>
<protein>
    <submittedName>
        <fullName evidence="1">Uncharacterized protein</fullName>
    </submittedName>
</protein>
<evidence type="ECO:0000313" key="1">
    <source>
        <dbReference type="EMBL" id="CAB0009013.1"/>
    </source>
</evidence>
<dbReference type="EMBL" id="CADCXU010021303">
    <property type="protein sequence ID" value="CAB0009013.1"/>
    <property type="molecule type" value="Genomic_DNA"/>
</dbReference>
<reference evidence="1 2" key="1">
    <citation type="submission" date="2020-02" db="EMBL/GenBank/DDBJ databases">
        <authorList>
            <person name="Ferguson B K."/>
        </authorList>
    </citation>
    <scope>NUCLEOTIDE SEQUENCE [LARGE SCALE GENOMIC DNA]</scope>
</reference>
<dbReference type="AlphaFoldDB" id="A0A6H5H5X6"/>